<dbReference type="AlphaFoldDB" id="A0A2X2CW52"/>
<dbReference type="Proteomes" id="UP000626180">
    <property type="component" value="Unassembled WGS sequence"/>
</dbReference>
<feature type="chain" id="PRO_5016033603" evidence="6">
    <location>
        <begin position="23"/>
        <end position="142"/>
    </location>
</feature>
<dbReference type="Pfam" id="PF13442">
    <property type="entry name" value="Cytochrome_CBB3"/>
    <property type="match status" value="1"/>
</dbReference>
<name>A0A2X2CW52_PSELU</name>
<dbReference type="SUPFAM" id="SSF46626">
    <property type="entry name" value="Cytochrome c"/>
    <property type="match status" value="1"/>
</dbReference>
<evidence type="ECO:0000313" key="10">
    <source>
        <dbReference type="Proteomes" id="UP000250443"/>
    </source>
</evidence>
<evidence type="ECO:0000256" key="1">
    <source>
        <dbReference type="ARBA" id="ARBA00022448"/>
    </source>
</evidence>
<dbReference type="EMBL" id="JADMCD010000004">
    <property type="protein sequence ID" value="MBF8641112.1"/>
    <property type="molecule type" value="Genomic_DNA"/>
</dbReference>
<evidence type="ECO:0000313" key="9">
    <source>
        <dbReference type="EMBL" id="SPZ12258.1"/>
    </source>
</evidence>
<evidence type="ECO:0000256" key="4">
    <source>
        <dbReference type="ARBA" id="ARBA00022982"/>
    </source>
</evidence>
<dbReference type="GO" id="GO:0020037">
    <property type="term" value="F:heme binding"/>
    <property type="evidence" value="ECO:0007669"/>
    <property type="project" value="InterPro"/>
</dbReference>
<proteinExistence type="predicted"/>
<evidence type="ECO:0000313" key="8">
    <source>
        <dbReference type="EMBL" id="MBF8641112.1"/>
    </source>
</evidence>
<reference evidence="8 11" key="2">
    <citation type="submission" date="2020-10" db="EMBL/GenBank/DDBJ databases">
        <title>Genome sequences of Pseudomonas isolates.</title>
        <authorList>
            <person name="Wessels L."/>
            <person name="Reich F."/>
            <person name="Hammerl J."/>
        </authorList>
    </citation>
    <scope>NUCLEOTIDE SEQUENCE [LARGE SCALE GENOMIC DNA]</scope>
    <source>
        <strain evidence="8 11">20-MO00624-0</strain>
    </source>
</reference>
<evidence type="ECO:0000256" key="5">
    <source>
        <dbReference type="ARBA" id="ARBA00023004"/>
    </source>
</evidence>
<evidence type="ECO:0000256" key="6">
    <source>
        <dbReference type="SAM" id="SignalP"/>
    </source>
</evidence>
<organism evidence="9 10">
    <name type="scientific">Pseudomonas luteola</name>
    <dbReference type="NCBI Taxonomy" id="47886"/>
    <lineage>
        <taxon>Bacteria</taxon>
        <taxon>Pseudomonadati</taxon>
        <taxon>Pseudomonadota</taxon>
        <taxon>Gammaproteobacteria</taxon>
        <taxon>Pseudomonadales</taxon>
        <taxon>Pseudomonadaceae</taxon>
        <taxon>Pseudomonas</taxon>
    </lineage>
</organism>
<sequence length="142" mass="15201">MNARDILVYAFMLLIWTFSAQAEQVDRDALEKRLAPVGKVCIQGQDCLAESGKGSHEQKPAGKDPAQVIDRSCRSCHASGLLGAPKIGDKASWEVLASQKGGMDGLLRNAIKGVNAMPPKGACSDCTNDDLRRAIQMMSGLE</sequence>
<feature type="domain" description="Cytochrome c" evidence="7">
    <location>
        <begin position="62"/>
        <end position="135"/>
    </location>
</feature>
<accession>A0A2X2CW52</accession>
<dbReference type="GO" id="GO:0009055">
    <property type="term" value="F:electron transfer activity"/>
    <property type="evidence" value="ECO:0007669"/>
    <property type="project" value="InterPro"/>
</dbReference>
<evidence type="ECO:0000259" key="7">
    <source>
        <dbReference type="Pfam" id="PF13442"/>
    </source>
</evidence>
<keyword evidence="11" id="KW-1185">Reference proteome</keyword>
<dbReference type="PANTHER" id="PTHR40942:SF4">
    <property type="entry name" value="CYTOCHROME C5"/>
    <property type="match status" value="1"/>
</dbReference>
<keyword evidence="4" id="KW-0249">Electron transport</keyword>
<dbReference type="PRINTS" id="PR00607">
    <property type="entry name" value="CYTCHROMECIE"/>
</dbReference>
<evidence type="ECO:0000313" key="11">
    <source>
        <dbReference type="Proteomes" id="UP000626180"/>
    </source>
</evidence>
<keyword evidence="6" id="KW-0732">Signal</keyword>
<dbReference type="EMBL" id="UAUF01000014">
    <property type="protein sequence ID" value="SPZ12258.1"/>
    <property type="molecule type" value="Genomic_DNA"/>
</dbReference>
<dbReference type="Proteomes" id="UP000250443">
    <property type="component" value="Unassembled WGS sequence"/>
</dbReference>
<keyword evidence="1" id="KW-0813">Transport</keyword>
<reference evidence="9 10" key="1">
    <citation type="submission" date="2018-06" db="EMBL/GenBank/DDBJ databases">
        <authorList>
            <consortium name="Pathogen Informatics"/>
            <person name="Doyle S."/>
        </authorList>
    </citation>
    <scope>NUCLEOTIDE SEQUENCE [LARGE SCALE GENOMIC DNA]</scope>
    <source>
        <strain evidence="9 10">NCTC11842</strain>
    </source>
</reference>
<evidence type="ECO:0000256" key="2">
    <source>
        <dbReference type="ARBA" id="ARBA00022617"/>
    </source>
</evidence>
<dbReference type="RefSeq" id="WP_010796110.1">
    <property type="nucleotide sequence ID" value="NZ_CP053063.1"/>
</dbReference>
<keyword evidence="3" id="KW-0479">Metal-binding</keyword>
<keyword evidence="2" id="KW-0349">Heme</keyword>
<gene>
    <name evidence="8" type="ORF">IRZ65_10490</name>
    <name evidence="9" type="ORF">NCTC11842_04364</name>
</gene>
<dbReference type="Gene3D" id="1.10.760.10">
    <property type="entry name" value="Cytochrome c-like domain"/>
    <property type="match status" value="1"/>
</dbReference>
<dbReference type="GO" id="GO:0005506">
    <property type="term" value="F:iron ion binding"/>
    <property type="evidence" value="ECO:0007669"/>
    <property type="project" value="InterPro"/>
</dbReference>
<dbReference type="PANTHER" id="PTHR40942">
    <property type="match status" value="1"/>
</dbReference>
<dbReference type="InterPro" id="IPR036909">
    <property type="entry name" value="Cyt_c-like_dom_sf"/>
</dbReference>
<evidence type="ECO:0000256" key="3">
    <source>
        <dbReference type="ARBA" id="ARBA00022723"/>
    </source>
</evidence>
<keyword evidence="5" id="KW-0408">Iron</keyword>
<dbReference type="InterPro" id="IPR009056">
    <property type="entry name" value="Cyt_c-like_dom"/>
</dbReference>
<protein>
    <submittedName>
        <fullName evidence="8 9">Cytochrome c5</fullName>
    </submittedName>
</protein>
<dbReference type="InterPro" id="IPR002323">
    <property type="entry name" value="Cyt_CIE"/>
</dbReference>
<feature type="signal peptide" evidence="6">
    <location>
        <begin position="1"/>
        <end position="22"/>
    </location>
</feature>